<evidence type="ECO:0000256" key="1">
    <source>
        <dbReference type="SAM" id="SignalP"/>
    </source>
</evidence>
<evidence type="ECO:0000313" key="3">
    <source>
        <dbReference type="Proteomes" id="UP000215158"/>
    </source>
</evidence>
<dbReference type="RefSeq" id="WP_095417333.1">
    <property type="nucleotide sequence ID" value="NZ_CP022989.1"/>
</dbReference>
<keyword evidence="2" id="KW-0808">Transferase</keyword>
<feature type="chain" id="PRO_5012919241" evidence="1">
    <location>
        <begin position="25"/>
        <end position="176"/>
    </location>
</feature>
<dbReference type="EMBL" id="CP022989">
    <property type="protein sequence ID" value="ASV97048.1"/>
    <property type="molecule type" value="Genomic_DNA"/>
</dbReference>
<dbReference type="AlphaFoldDB" id="A0A248VDI8"/>
<protein>
    <submittedName>
        <fullName evidence="2">Aspartate carbamoyltransferase</fullName>
    </submittedName>
</protein>
<evidence type="ECO:0000313" key="2">
    <source>
        <dbReference type="EMBL" id="ASV97048.1"/>
    </source>
</evidence>
<dbReference type="OrthoDB" id="5573113at2"/>
<organism evidence="2 3">
    <name type="scientific">Paraburkholderia aromaticivorans</name>
    <dbReference type="NCBI Taxonomy" id="2026199"/>
    <lineage>
        <taxon>Bacteria</taxon>
        <taxon>Pseudomonadati</taxon>
        <taxon>Pseudomonadota</taxon>
        <taxon>Betaproteobacteria</taxon>
        <taxon>Burkholderiales</taxon>
        <taxon>Burkholderiaceae</taxon>
        <taxon>Paraburkholderia</taxon>
    </lineage>
</organism>
<proteinExistence type="predicted"/>
<reference evidence="2 3" key="1">
    <citation type="submission" date="2017-08" db="EMBL/GenBank/DDBJ databases">
        <title>Identification and genetic characteristics of simultaneous BTEX- and naphthalene-degrading Paraburkholderia sp. BN5 isolated from petroleum-contaminated soil.</title>
        <authorList>
            <person name="Lee Y."/>
            <person name="Jeon C.O."/>
        </authorList>
    </citation>
    <scope>NUCLEOTIDE SEQUENCE [LARGE SCALE GENOMIC DNA]</scope>
    <source>
        <strain evidence="2 3">BN5</strain>
    </source>
</reference>
<keyword evidence="1" id="KW-0732">Signal</keyword>
<dbReference type="GO" id="GO:0016740">
    <property type="term" value="F:transferase activity"/>
    <property type="evidence" value="ECO:0007669"/>
    <property type="project" value="UniProtKB-KW"/>
</dbReference>
<feature type="signal peptide" evidence="1">
    <location>
        <begin position="1"/>
        <end position="24"/>
    </location>
</feature>
<dbReference type="KEGG" id="parb:CJU94_01980"/>
<name>A0A248VDI8_9BURK</name>
<dbReference type="Proteomes" id="UP000215158">
    <property type="component" value="Chromosome 1"/>
</dbReference>
<accession>A0A248VDI8</accession>
<sequence>MKAFTLLTTAMVIAGLNTPLQALAADAGRKAEVAQRGAEVMPFSLQSTTHLFTKSANGGSQRVIAKNLSDEVQIRLIRTHLREIQAEFQHGDFSAPDRIHGADMPGLSQLRAAKPGQISIAYRDVDGGGELVFRSASGKLVSALHAWFDAQISDHGADAMDGHMAHHPGMAQPGSE</sequence>
<gene>
    <name evidence="2" type="ORF">CJU94_01980</name>
</gene>
<keyword evidence="3" id="KW-1185">Reference proteome</keyword>